<keyword evidence="3" id="KW-1185">Reference proteome</keyword>
<keyword evidence="1" id="KW-0472">Membrane</keyword>
<dbReference type="GeneID" id="125422144"/>
<dbReference type="Gene3D" id="3.90.1720.10">
    <property type="entry name" value="endopeptidase domain like (from Nostoc punctiforme)"/>
    <property type="match status" value="1"/>
</dbReference>
<dbReference type="Proteomes" id="UP001652623">
    <property type="component" value="Chromosome 4"/>
</dbReference>
<protein>
    <submittedName>
        <fullName evidence="4">Protein LEAD-SENSITIVE 1-like</fullName>
    </submittedName>
</protein>
<feature type="transmembrane region" description="Helical" evidence="1">
    <location>
        <begin position="115"/>
        <end position="133"/>
    </location>
</feature>
<feature type="transmembrane region" description="Helical" evidence="1">
    <location>
        <begin position="90"/>
        <end position="109"/>
    </location>
</feature>
<reference evidence="4" key="1">
    <citation type="submission" date="2025-08" db="UniProtKB">
        <authorList>
            <consortium name="RefSeq"/>
        </authorList>
    </citation>
    <scope>IDENTIFICATION</scope>
    <source>
        <tissue evidence="4">Seedling</tissue>
    </source>
</reference>
<dbReference type="PANTHER" id="PTHR46137:SF3">
    <property type="entry name" value="OS05G0310600 PROTEIN"/>
    <property type="match status" value="1"/>
</dbReference>
<keyword evidence="1" id="KW-0812">Transmembrane</keyword>
<proteinExistence type="predicted"/>
<dbReference type="Pfam" id="PF04970">
    <property type="entry name" value="LRAT"/>
    <property type="match status" value="1"/>
</dbReference>
<accession>A0ABM3IHL5</accession>
<dbReference type="RefSeq" id="XP_048328571.1">
    <property type="nucleotide sequence ID" value="XM_048472614.1"/>
</dbReference>
<name>A0ABM3IHL5_ZIZJJ</name>
<dbReference type="InterPro" id="IPR007053">
    <property type="entry name" value="LRAT_dom"/>
</dbReference>
<evidence type="ECO:0000313" key="3">
    <source>
        <dbReference type="Proteomes" id="UP001652623"/>
    </source>
</evidence>
<dbReference type="PROSITE" id="PS51934">
    <property type="entry name" value="LRAT"/>
    <property type="match status" value="1"/>
</dbReference>
<sequence>MHNLLKGGKLYRYDYDVDLDFFIAKSRGGTVRIAYLDPPRLVLHRAYFLLKNDGFGAYNLFNNNCEDFAIYCKTGLLSPRIIALSRSGQIASVFAAICAIISFPYSLVLTSISNFVGGLALCYVLYSICRLLSDIGYRKDARRVGV</sequence>
<evidence type="ECO:0000313" key="4">
    <source>
        <dbReference type="RefSeq" id="XP_048328571.1"/>
    </source>
</evidence>
<evidence type="ECO:0000259" key="2">
    <source>
        <dbReference type="PROSITE" id="PS51934"/>
    </source>
</evidence>
<dbReference type="PANTHER" id="PTHR46137">
    <property type="entry name" value="OS05G0310600 PROTEIN"/>
    <property type="match status" value="1"/>
</dbReference>
<keyword evidence="1" id="KW-1133">Transmembrane helix</keyword>
<evidence type="ECO:0000256" key="1">
    <source>
        <dbReference type="SAM" id="Phobius"/>
    </source>
</evidence>
<feature type="domain" description="LRAT" evidence="2">
    <location>
        <begin position="1"/>
        <end position="81"/>
    </location>
</feature>
<organism evidence="3 4">
    <name type="scientific">Ziziphus jujuba</name>
    <name type="common">Chinese jujube</name>
    <name type="synonym">Ziziphus sativa</name>
    <dbReference type="NCBI Taxonomy" id="326968"/>
    <lineage>
        <taxon>Eukaryota</taxon>
        <taxon>Viridiplantae</taxon>
        <taxon>Streptophyta</taxon>
        <taxon>Embryophyta</taxon>
        <taxon>Tracheophyta</taxon>
        <taxon>Spermatophyta</taxon>
        <taxon>Magnoliopsida</taxon>
        <taxon>eudicotyledons</taxon>
        <taxon>Gunneridae</taxon>
        <taxon>Pentapetalae</taxon>
        <taxon>rosids</taxon>
        <taxon>fabids</taxon>
        <taxon>Rosales</taxon>
        <taxon>Rhamnaceae</taxon>
        <taxon>Paliureae</taxon>
        <taxon>Ziziphus</taxon>
    </lineage>
</organism>
<gene>
    <name evidence="4" type="primary">LOC125422144</name>
</gene>